<dbReference type="Proteomes" id="UP000183410">
    <property type="component" value="Unassembled WGS sequence"/>
</dbReference>
<dbReference type="EMBL" id="FONN01000002">
    <property type="protein sequence ID" value="SFE42527.1"/>
    <property type="molecule type" value="Genomic_DNA"/>
</dbReference>
<organism evidence="1 2">
    <name type="scientific">Paenibacillus algorifonticola</name>
    <dbReference type="NCBI Taxonomy" id="684063"/>
    <lineage>
        <taxon>Bacteria</taxon>
        <taxon>Bacillati</taxon>
        <taxon>Bacillota</taxon>
        <taxon>Bacilli</taxon>
        <taxon>Bacillales</taxon>
        <taxon>Paenibacillaceae</taxon>
        <taxon>Paenibacillus</taxon>
    </lineage>
</organism>
<keyword evidence="2" id="KW-1185">Reference proteome</keyword>
<gene>
    <name evidence="1" type="ORF">SAMN04487969_102457</name>
</gene>
<accession>A0A1I2AFP0</accession>
<sequence>MHKRKLDPDPYYQDTPWEIIHDERGKVIGEVFTLPARMTTHKKYGGAGMANRNMLHKSRLEQFKTWLQATGWELHPTKGPDEVIRARKDGFLMLIHGNSRTQHLSFGEAHTSVVKQFIREYKRAEKEASSQ</sequence>
<dbReference type="AlphaFoldDB" id="A0A1I2AFP0"/>
<dbReference type="RefSeq" id="WP_046230181.1">
    <property type="nucleotide sequence ID" value="NZ_FONN01000002.1"/>
</dbReference>
<protein>
    <submittedName>
        <fullName evidence="1">Uncharacterized protein</fullName>
    </submittedName>
</protein>
<dbReference type="OrthoDB" id="9554419at2"/>
<evidence type="ECO:0000313" key="2">
    <source>
        <dbReference type="Proteomes" id="UP000183410"/>
    </source>
</evidence>
<proteinExistence type="predicted"/>
<reference evidence="2" key="1">
    <citation type="submission" date="2016-10" db="EMBL/GenBank/DDBJ databases">
        <authorList>
            <person name="Varghese N."/>
            <person name="Submissions S."/>
        </authorList>
    </citation>
    <scope>NUCLEOTIDE SEQUENCE [LARGE SCALE GENOMIC DNA]</scope>
    <source>
        <strain evidence="2">CGMCC 1.10223</strain>
    </source>
</reference>
<name>A0A1I2AFP0_9BACL</name>
<evidence type="ECO:0000313" key="1">
    <source>
        <dbReference type="EMBL" id="SFE42527.1"/>
    </source>
</evidence>